<evidence type="ECO:0000313" key="2">
    <source>
        <dbReference type="Proteomes" id="UP000298860"/>
    </source>
</evidence>
<keyword evidence="2" id="KW-1185">Reference proteome</keyword>
<evidence type="ECO:0000313" key="1">
    <source>
        <dbReference type="EMBL" id="GDY32082.1"/>
    </source>
</evidence>
<dbReference type="OrthoDB" id="952780at2"/>
<dbReference type="EMBL" id="BJFL01000020">
    <property type="protein sequence ID" value="GDY32082.1"/>
    <property type="molecule type" value="Genomic_DNA"/>
</dbReference>
<accession>A0A4D4J9W0</accession>
<protein>
    <recommendedName>
        <fullName evidence="3">DUF2267 domain-containing protein</fullName>
    </recommendedName>
</protein>
<dbReference type="AlphaFoldDB" id="A0A4D4J9W0"/>
<dbReference type="RefSeq" id="WP_137815113.1">
    <property type="nucleotide sequence ID" value="NZ_BJFL01000020.1"/>
</dbReference>
<dbReference type="Pfam" id="PF10025">
    <property type="entry name" value="DUF2267"/>
    <property type="match status" value="1"/>
</dbReference>
<sequence length="135" mass="14675">MRHDEFVGQVQARARLASRGEAERATRATLETLAERIPGELADNVASQLPEEIGEHLRRVAVRLDEAAGERFGLNEFIARVSERSGEQAPQAAYTARVVLEVVGEATTGVLPKIRQSLPADVQELVEAGSSGRME</sequence>
<organism evidence="1 2">
    <name type="scientific">Gandjariella thermophila</name>
    <dbReference type="NCBI Taxonomy" id="1931992"/>
    <lineage>
        <taxon>Bacteria</taxon>
        <taxon>Bacillati</taxon>
        <taxon>Actinomycetota</taxon>
        <taxon>Actinomycetes</taxon>
        <taxon>Pseudonocardiales</taxon>
        <taxon>Pseudonocardiaceae</taxon>
        <taxon>Gandjariella</taxon>
    </lineage>
</organism>
<name>A0A4D4J9W0_9PSEU</name>
<dbReference type="InterPro" id="IPR038282">
    <property type="entry name" value="DUF2267_sf"/>
</dbReference>
<reference evidence="2" key="1">
    <citation type="submission" date="2019-04" db="EMBL/GenBank/DDBJ databases">
        <title>Draft genome sequence of Pseudonocardiaceae bacterium SL3-2-4.</title>
        <authorList>
            <person name="Ningsih F."/>
            <person name="Yokota A."/>
            <person name="Sakai Y."/>
            <person name="Nanatani K."/>
            <person name="Yabe S."/>
            <person name="Oetari A."/>
            <person name="Sjamsuridzal W."/>
        </authorList>
    </citation>
    <scope>NUCLEOTIDE SEQUENCE [LARGE SCALE GENOMIC DNA]</scope>
    <source>
        <strain evidence="2">SL3-2-4</strain>
    </source>
</reference>
<dbReference type="Gene3D" id="1.10.490.110">
    <property type="entry name" value="Uncharacterized conserved protein DUF2267"/>
    <property type="match status" value="1"/>
</dbReference>
<proteinExistence type="predicted"/>
<gene>
    <name evidence="1" type="ORF">GTS_37150</name>
</gene>
<comment type="caution">
    <text evidence="1">The sequence shown here is derived from an EMBL/GenBank/DDBJ whole genome shotgun (WGS) entry which is preliminary data.</text>
</comment>
<dbReference type="Proteomes" id="UP000298860">
    <property type="component" value="Unassembled WGS sequence"/>
</dbReference>
<dbReference type="InterPro" id="IPR018727">
    <property type="entry name" value="DUF2267"/>
</dbReference>
<evidence type="ECO:0008006" key="3">
    <source>
        <dbReference type="Google" id="ProtNLM"/>
    </source>
</evidence>